<keyword evidence="1" id="KW-0732">Signal</keyword>
<gene>
    <name evidence="3" type="ORF">PVAG01_08792</name>
</gene>
<dbReference type="PANTHER" id="PTHR37049:SF4">
    <property type="entry name" value="RHODANESE DOMAIN-CONTAINING PROTEIN"/>
    <property type="match status" value="1"/>
</dbReference>
<sequence>MRVVRAAVIVLASALELATAAYSQAPKYPTNNSTSVGATSGTASATGSFPGTSITATANATSTVPSATAACAIVSSLSAVQRAASPTATPVIDAAIAYECLNSVALNKTAALALVDATEPYIEWQSDLADLKSPPADYFYGPLDVLGKLAEVRANLEADFYANEYAFQADFFQVFAAAHDGHFILYPDLLTRAFDWGRQVAIVSVSSDGNEIPQIHAYDDVVASPSDAPVLVEINGIDAATYVADFAYTASFNQDADAAYNTMFYEKAFVAGGVGTGYFSINGRVRYIYPGANTTFTYDNGTTITYDNVARVKGSFFGVVDGPTFYRRFCLPSSGLQTSIAAPVETTEAPVGYPAPVVSTNDSIVSGYFLEGSEFEDVAVLSLLSMESESPVEFQAVVQDFLAAAVAAGKTKLVLDLQANGGGYILQGYDTFRQLFPQTKERDYTRFRENDAFLAIAEIYSAAAPDDFDPATATRDEIMFYESWFNWQYDYNLTDQPFPSFESKFAPQVHLGADYTSIIRWNFNDPLTTINDTYGFGTDITGYRSRTNFSQPFAAEDIIILHDGFCASTCIILSEFLKWDAGVKSVAMGGRPNKEKIQGMGGVKGAQSYAFSSIYGEAQAALELATPEQAVSLERLTPLPIQRSTASSVNLRDDITPDHLNDGIPAQVVAEYADCRLYWTAPMISDVTEVWKAVASAAWGGAACVAGSLSQGGNSTTAPVKKRSTWEMKDAENRRKSHVVPRDVLGAKDAIFTARHGRKVVQ</sequence>
<feature type="domain" description="CPAF-like PDZ" evidence="2">
    <location>
        <begin position="196"/>
        <end position="316"/>
    </location>
</feature>
<protein>
    <recommendedName>
        <fullName evidence="2">CPAF-like PDZ domain-containing protein</fullName>
    </recommendedName>
</protein>
<dbReference type="Pfam" id="PF23658">
    <property type="entry name" value="PDZ_CPAF_rel"/>
    <property type="match status" value="1"/>
</dbReference>
<dbReference type="Proteomes" id="UP001629113">
    <property type="component" value="Unassembled WGS sequence"/>
</dbReference>
<evidence type="ECO:0000313" key="3">
    <source>
        <dbReference type="EMBL" id="KAL3420293.1"/>
    </source>
</evidence>
<keyword evidence="4" id="KW-1185">Reference proteome</keyword>
<dbReference type="InterPro" id="IPR052766">
    <property type="entry name" value="S41A_metabolite_peptidase"/>
</dbReference>
<accession>A0ABR4PAJ0</accession>
<name>A0ABR4PAJ0_9HELO</name>
<evidence type="ECO:0000259" key="2">
    <source>
        <dbReference type="Pfam" id="PF23658"/>
    </source>
</evidence>
<dbReference type="EMBL" id="JBFCZG010000007">
    <property type="protein sequence ID" value="KAL3420293.1"/>
    <property type="molecule type" value="Genomic_DNA"/>
</dbReference>
<evidence type="ECO:0000313" key="4">
    <source>
        <dbReference type="Proteomes" id="UP001629113"/>
    </source>
</evidence>
<dbReference type="InterPro" id="IPR029045">
    <property type="entry name" value="ClpP/crotonase-like_dom_sf"/>
</dbReference>
<dbReference type="InterPro" id="IPR056186">
    <property type="entry name" value="PDZ_CPAF-rel"/>
</dbReference>
<reference evidence="3 4" key="1">
    <citation type="submission" date="2024-06" db="EMBL/GenBank/DDBJ databases">
        <title>Complete genome of Phlyctema vagabunda strain 19-DSS-EL-015.</title>
        <authorList>
            <person name="Fiorenzani C."/>
        </authorList>
    </citation>
    <scope>NUCLEOTIDE SEQUENCE [LARGE SCALE GENOMIC DNA]</scope>
    <source>
        <strain evidence="3 4">19-DSS-EL-015</strain>
    </source>
</reference>
<proteinExistence type="predicted"/>
<dbReference type="Gene3D" id="3.90.226.10">
    <property type="entry name" value="2-enoyl-CoA Hydratase, Chain A, domain 1"/>
    <property type="match status" value="1"/>
</dbReference>
<organism evidence="3 4">
    <name type="scientific">Phlyctema vagabunda</name>
    <dbReference type="NCBI Taxonomy" id="108571"/>
    <lineage>
        <taxon>Eukaryota</taxon>
        <taxon>Fungi</taxon>
        <taxon>Dikarya</taxon>
        <taxon>Ascomycota</taxon>
        <taxon>Pezizomycotina</taxon>
        <taxon>Leotiomycetes</taxon>
        <taxon>Helotiales</taxon>
        <taxon>Dermateaceae</taxon>
        <taxon>Phlyctema</taxon>
    </lineage>
</organism>
<comment type="caution">
    <text evidence="3">The sequence shown here is derived from an EMBL/GenBank/DDBJ whole genome shotgun (WGS) entry which is preliminary data.</text>
</comment>
<dbReference type="SUPFAM" id="SSF52096">
    <property type="entry name" value="ClpP/crotonase"/>
    <property type="match status" value="1"/>
</dbReference>
<feature type="signal peptide" evidence="1">
    <location>
        <begin position="1"/>
        <end position="20"/>
    </location>
</feature>
<dbReference type="PANTHER" id="PTHR37049">
    <property type="entry name" value="PEPTIDASE S41 FAMILY PROTEIN"/>
    <property type="match status" value="1"/>
</dbReference>
<evidence type="ECO:0000256" key="1">
    <source>
        <dbReference type="SAM" id="SignalP"/>
    </source>
</evidence>
<feature type="chain" id="PRO_5046656469" description="CPAF-like PDZ domain-containing protein" evidence="1">
    <location>
        <begin position="21"/>
        <end position="762"/>
    </location>
</feature>